<dbReference type="AlphaFoldDB" id="A0A061HTX1"/>
<evidence type="ECO:0000313" key="2">
    <source>
        <dbReference type="Proteomes" id="UP000030759"/>
    </source>
</evidence>
<dbReference type="EMBL" id="KE686446">
    <property type="protein sequence ID" value="ERE61895.1"/>
    <property type="molecule type" value="Genomic_DNA"/>
</dbReference>
<reference evidence="2" key="1">
    <citation type="journal article" date="2013" name="Nat. Biotechnol.">
        <title>Chinese hamster genome sequenced from sorted chromosomes.</title>
        <authorList>
            <person name="Brinkrolf K."/>
            <person name="Rupp O."/>
            <person name="Laux H."/>
            <person name="Kollin F."/>
            <person name="Ernst W."/>
            <person name="Linke B."/>
            <person name="Kofler R."/>
            <person name="Romand S."/>
            <person name="Hesse F."/>
            <person name="Budach W.E."/>
            <person name="Galosy S."/>
            <person name="Muller D."/>
            <person name="Noll T."/>
            <person name="Wienberg J."/>
            <person name="Jostock T."/>
            <person name="Leonard M."/>
            <person name="Grillari J."/>
            <person name="Tauch A."/>
            <person name="Goesmann A."/>
            <person name="Helk B."/>
            <person name="Mott J.E."/>
            <person name="Puhler A."/>
            <person name="Borth N."/>
        </authorList>
    </citation>
    <scope>NUCLEOTIDE SEQUENCE [LARGE SCALE GENOMIC DNA]</scope>
    <source>
        <strain evidence="2">17A/GY</strain>
    </source>
</reference>
<protein>
    <submittedName>
        <fullName evidence="1">Uncharacterized protein</fullName>
    </submittedName>
</protein>
<dbReference type="Proteomes" id="UP000030759">
    <property type="component" value="Unassembled WGS sequence"/>
</dbReference>
<accession>A0A061HTX1</accession>
<organism evidence="1 2">
    <name type="scientific">Cricetulus griseus</name>
    <name type="common">Chinese hamster</name>
    <name type="synonym">Cricetulus barabensis griseus</name>
    <dbReference type="NCBI Taxonomy" id="10029"/>
    <lineage>
        <taxon>Eukaryota</taxon>
        <taxon>Metazoa</taxon>
        <taxon>Chordata</taxon>
        <taxon>Craniata</taxon>
        <taxon>Vertebrata</taxon>
        <taxon>Euteleostomi</taxon>
        <taxon>Mammalia</taxon>
        <taxon>Eutheria</taxon>
        <taxon>Euarchontoglires</taxon>
        <taxon>Glires</taxon>
        <taxon>Rodentia</taxon>
        <taxon>Myomorpha</taxon>
        <taxon>Muroidea</taxon>
        <taxon>Cricetidae</taxon>
        <taxon>Cricetinae</taxon>
        <taxon>Cricetulus</taxon>
    </lineage>
</organism>
<gene>
    <name evidence="1" type="ORF">H671_20929</name>
</gene>
<sequence>MKNEWVCTRMEKPTGTDPDLLEIYEDRNFNITYPCLHQMTQLSSCSSQCPSVCPSLHSVGLSSPKCFSVIFIEVTVCASLSSIHLSFFPQCLSVILSAVFIFPSPPSVHLSDVPYPVSNCPSLPSNHPSVLLTPVSVYPLLTSCQSIFLSLSTVHLYSPQ</sequence>
<proteinExistence type="predicted"/>
<name>A0A061HTX1_CRIGR</name>
<evidence type="ECO:0000313" key="1">
    <source>
        <dbReference type="EMBL" id="ERE61895.1"/>
    </source>
</evidence>